<dbReference type="AlphaFoldDB" id="A0A1L9VR87"/>
<gene>
    <name evidence="3" type="ORF">ASPGLDRAFT_23628</name>
</gene>
<name>A0A1L9VR87_ASPGL</name>
<dbReference type="VEuPathDB" id="FungiDB:ASPGLDRAFT_23628"/>
<dbReference type="STRING" id="1160497.A0A1L9VR87"/>
<protein>
    <recommendedName>
        <fullName evidence="2">Azaphilone pigments biosynthesis cluster protein L N-terminal domain-containing protein</fullName>
    </recommendedName>
</protein>
<reference evidence="4" key="1">
    <citation type="journal article" date="2017" name="Genome Biol.">
        <title>Comparative genomics reveals high biological diversity and specific adaptations in the industrially and medically important fungal genus Aspergillus.</title>
        <authorList>
            <person name="de Vries R.P."/>
            <person name="Riley R."/>
            <person name="Wiebenga A."/>
            <person name="Aguilar-Osorio G."/>
            <person name="Amillis S."/>
            <person name="Uchima C.A."/>
            <person name="Anderluh G."/>
            <person name="Asadollahi M."/>
            <person name="Askin M."/>
            <person name="Barry K."/>
            <person name="Battaglia E."/>
            <person name="Bayram O."/>
            <person name="Benocci T."/>
            <person name="Braus-Stromeyer S.A."/>
            <person name="Caldana C."/>
            <person name="Canovas D."/>
            <person name="Cerqueira G.C."/>
            <person name="Chen F."/>
            <person name="Chen W."/>
            <person name="Choi C."/>
            <person name="Clum A."/>
            <person name="Dos Santos R.A."/>
            <person name="Damasio A.R."/>
            <person name="Diallinas G."/>
            <person name="Emri T."/>
            <person name="Fekete E."/>
            <person name="Flipphi M."/>
            <person name="Freyberg S."/>
            <person name="Gallo A."/>
            <person name="Gournas C."/>
            <person name="Habgood R."/>
            <person name="Hainaut M."/>
            <person name="Harispe M.L."/>
            <person name="Henrissat B."/>
            <person name="Hilden K.S."/>
            <person name="Hope R."/>
            <person name="Hossain A."/>
            <person name="Karabika E."/>
            <person name="Karaffa L."/>
            <person name="Karanyi Z."/>
            <person name="Krasevec N."/>
            <person name="Kuo A."/>
            <person name="Kusch H."/>
            <person name="LaButti K."/>
            <person name="Lagendijk E.L."/>
            <person name="Lapidus A."/>
            <person name="Levasseur A."/>
            <person name="Lindquist E."/>
            <person name="Lipzen A."/>
            <person name="Logrieco A.F."/>
            <person name="MacCabe A."/>
            <person name="Maekelae M.R."/>
            <person name="Malavazi I."/>
            <person name="Melin P."/>
            <person name="Meyer V."/>
            <person name="Mielnichuk N."/>
            <person name="Miskei M."/>
            <person name="Molnar A.P."/>
            <person name="Mule G."/>
            <person name="Ngan C.Y."/>
            <person name="Orejas M."/>
            <person name="Orosz E."/>
            <person name="Ouedraogo J.P."/>
            <person name="Overkamp K.M."/>
            <person name="Park H.-S."/>
            <person name="Perrone G."/>
            <person name="Piumi F."/>
            <person name="Punt P.J."/>
            <person name="Ram A.F."/>
            <person name="Ramon A."/>
            <person name="Rauscher S."/>
            <person name="Record E."/>
            <person name="Riano-Pachon D.M."/>
            <person name="Robert V."/>
            <person name="Roehrig J."/>
            <person name="Ruller R."/>
            <person name="Salamov A."/>
            <person name="Salih N.S."/>
            <person name="Samson R.A."/>
            <person name="Sandor E."/>
            <person name="Sanguinetti M."/>
            <person name="Schuetze T."/>
            <person name="Sepcic K."/>
            <person name="Shelest E."/>
            <person name="Sherlock G."/>
            <person name="Sophianopoulou V."/>
            <person name="Squina F.M."/>
            <person name="Sun H."/>
            <person name="Susca A."/>
            <person name="Todd R.B."/>
            <person name="Tsang A."/>
            <person name="Unkles S.E."/>
            <person name="van de Wiele N."/>
            <person name="van Rossen-Uffink D."/>
            <person name="Oliveira J.V."/>
            <person name="Vesth T.C."/>
            <person name="Visser J."/>
            <person name="Yu J.-H."/>
            <person name="Zhou M."/>
            <person name="Andersen M.R."/>
            <person name="Archer D.B."/>
            <person name="Baker S.E."/>
            <person name="Benoit I."/>
            <person name="Brakhage A.A."/>
            <person name="Braus G.H."/>
            <person name="Fischer R."/>
            <person name="Frisvad J.C."/>
            <person name="Goldman G.H."/>
            <person name="Houbraken J."/>
            <person name="Oakley B."/>
            <person name="Pocsi I."/>
            <person name="Scazzocchio C."/>
            <person name="Seiboth B."/>
            <person name="vanKuyk P.A."/>
            <person name="Wortman J."/>
            <person name="Dyer P.S."/>
            <person name="Grigoriev I.V."/>
        </authorList>
    </citation>
    <scope>NUCLEOTIDE SEQUENCE [LARGE SCALE GENOMIC DNA]</scope>
    <source>
        <strain evidence="4">CBS 516.65</strain>
    </source>
</reference>
<dbReference type="Proteomes" id="UP000184300">
    <property type="component" value="Unassembled WGS sequence"/>
</dbReference>
<feature type="domain" description="Azaphilone pigments biosynthesis cluster protein L N-terminal" evidence="2">
    <location>
        <begin position="2"/>
        <end position="171"/>
    </location>
</feature>
<evidence type="ECO:0000256" key="1">
    <source>
        <dbReference type="SAM" id="MobiDB-lite"/>
    </source>
</evidence>
<dbReference type="Pfam" id="PF17111">
    <property type="entry name" value="PigL_N"/>
    <property type="match status" value="1"/>
</dbReference>
<dbReference type="GeneID" id="34459566"/>
<feature type="region of interest" description="Disordered" evidence="1">
    <location>
        <begin position="344"/>
        <end position="375"/>
    </location>
</feature>
<dbReference type="InterPro" id="IPR031348">
    <property type="entry name" value="PigL_N"/>
</dbReference>
<dbReference type="RefSeq" id="XP_022403122.1">
    <property type="nucleotide sequence ID" value="XM_022543305.1"/>
</dbReference>
<dbReference type="OrthoDB" id="5068804at2759"/>
<evidence type="ECO:0000259" key="2">
    <source>
        <dbReference type="Pfam" id="PF17111"/>
    </source>
</evidence>
<proteinExistence type="predicted"/>
<evidence type="ECO:0000313" key="3">
    <source>
        <dbReference type="EMBL" id="OJJ86433.1"/>
    </source>
</evidence>
<sequence>MTDPLSVISASVGLGTFAFQSAKTLSDLIKSFHGYPDTVKHLQTELHGLVVVLERVQNITCDDKVRAELDPILKACDMTCSGLQAVIKKCTSRSGGRQPNLQDWMRMKFLGGDINEFKETLAGYKSTITIIITSISIDLAQMNLHQLADYQSAIAKTMARLSAQLQNVGQRSPIQLEDQGQIKELEDAILQCIQACRKAGSSIDRVRRESLGEVTRGRKKNIAARKVQQKTDEDLQHVQSFLSSSEIRLLEMKEQELVRQQQQQLEERRCWLDHCRSILEARQEEAQQERAHRFENISSQDQSLQIVISTTQNTVSAKNVNAATQSSQIMGDCPSSTVERLIENHGSRREKSPSVPSRKAFRFFGRTSKKAPGHS</sequence>
<organism evidence="3 4">
    <name type="scientific">Aspergillus glaucus CBS 516.65</name>
    <dbReference type="NCBI Taxonomy" id="1160497"/>
    <lineage>
        <taxon>Eukaryota</taxon>
        <taxon>Fungi</taxon>
        <taxon>Dikarya</taxon>
        <taxon>Ascomycota</taxon>
        <taxon>Pezizomycotina</taxon>
        <taxon>Eurotiomycetes</taxon>
        <taxon>Eurotiomycetidae</taxon>
        <taxon>Eurotiales</taxon>
        <taxon>Aspergillaceae</taxon>
        <taxon>Aspergillus</taxon>
        <taxon>Aspergillus subgen. Aspergillus</taxon>
    </lineage>
</organism>
<keyword evidence="4" id="KW-1185">Reference proteome</keyword>
<accession>A0A1L9VR87</accession>
<evidence type="ECO:0000313" key="4">
    <source>
        <dbReference type="Proteomes" id="UP000184300"/>
    </source>
</evidence>
<dbReference type="EMBL" id="KV878892">
    <property type="protein sequence ID" value="OJJ86433.1"/>
    <property type="molecule type" value="Genomic_DNA"/>
</dbReference>